<comment type="function">
    <text evidence="8">Component of the Mediator complex, a coactivator involved in the regulated transcription of nearly all RNA polymerase II-dependent genes. Mediator functions as a bridge to convey information from gene-specific regulatory proteins to the basal RNA polymerase II transcription machinery. Mediator is recruited to promoters by direct interactions with regulatory proteins and serves as a scaffold for the assembly of a functional preinitiation complex with RNA polymerase II and the general transcription factors.</text>
</comment>
<evidence type="ECO:0000256" key="6">
    <source>
        <dbReference type="ARBA" id="ARBA00023242"/>
    </source>
</evidence>
<gene>
    <name evidence="8" type="primary">MED6</name>
    <name evidence="9" type="ORF">M896_010360</name>
</gene>
<evidence type="ECO:0000256" key="8">
    <source>
        <dbReference type="RuleBase" id="RU364143"/>
    </source>
</evidence>
<evidence type="ECO:0000256" key="2">
    <source>
        <dbReference type="ARBA" id="ARBA00007526"/>
    </source>
</evidence>
<organism evidence="9 10">
    <name type="scientific">Ordospora colligata OC4</name>
    <dbReference type="NCBI Taxonomy" id="1354746"/>
    <lineage>
        <taxon>Eukaryota</taxon>
        <taxon>Fungi</taxon>
        <taxon>Fungi incertae sedis</taxon>
        <taxon>Microsporidia</taxon>
        <taxon>Ordosporidae</taxon>
        <taxon>Ordospora</taxon>
    </lineage>
</organism>
<evidence type="ECO:0000256" key="1">
    <source>
        <dbReference type="ARBA" id="ARBA00004123"/>
    </source>
</evidence>
<keyword evidence="8" id="KW-0010">Activator</keyword>
<dbReference type="GO" id="GO:0016592">
    <property type="term" value="C:mediator complex"/>
    <property type="evidence" value="ECO:0007669"/>
    <property type="project" value="InterPro"/>
</dbReference>
<dbReference type="EMBL" id="JOKQ01000001">
    <property type="protein sequence ID" value="KHN70384.1"/>
    <property type="molecule type" value="Genomic_DNA"/>
</dbReference>
<dbReference type="OrthoDB" id="344220at2759"/>
<dbReference type="Pfam" id="PF04934">
    <property type="entry name" value="Med6"/>
    <property type="match status" value="1"/>
</dbReference>
<dbReference type="InParanoid" id="A0A0B2UM91"/>
<evidence type="ECO:0000256" key="5">
    <source>
        <dbReference type="ARBA" id="ARBA00023163"/>
    </source>
</evidence>
<dbReference type="Gene3D" id="3.10.450.580">
    <property type="entry name" value="Mediator complex, subunit Med6"/>
    <property type="match status" value="1"/>
</dbReference>
<protein>
    <recommendedName>
        <fullName evidence="3 8">Mediator of RNA polymerase II transcription subunit 6</fullName>
    </recommendedName>
    <alternativeName>
        <fullName evidence="7 8">Mediator complex subunit 6</fullName>
    </alternativeName>
</protein>
<dbReference type="PANTHER" id="PTHR13104">
    <property type="entry name" value="MED-6-RELATED"/>
    <property type="match status" value="1"/>
</dbReference>
<comment type="caution">
    <text evidence="9">The sequence shown here is derived from an EMBL/GenBank/DDBJ whole genome shotgun (WGS) entry which is preliminary data.</text>
</comment>
<dbReference type="RefSeq" id="XP_014564426.1">
    <property type="nucleotide sequence ID" value="XM_014708940.1"/>
</dbReference>
<sequence>MEGGEESISFVDQQFLSSRPLDEGNILEYFSGSPFYDKSCNNEILRMQTQFRGLEYNKATLSTMAGIFYEVMSVNTEKTLFIISKTYNHITHVEMLGIYYIMHGYVYSAPTNYSIYRSRMTDSMWMLNSFVIKMMEKKKFNPFSIQRKKQSTSKIEDNSNLGFMMDVFNEFRKSLEPKR</sequence>
<evidence type="ECO:0000256" key="7">
    <source>
        <dbReference type="ARBA" id="ARBA00031259"/>
    </source>
</evidence>
<evidence type="ECO:0000313" key="9">
    <source>
        <dbReference type="EMBL" id="KHN70384.1"/>
    </source>
</evidence>
<evidence type="ECO:0000256" key="3">
    <source>
        <dbReference type="ARBA" id="ARBA00020634"/>
    </source>
</evidence>
<comment type="subcellular location">
    <subcellularLocation>
        <location evidence="1 8">Nucleus</location>
    </subcellularLocation>
</comment>
<dbReference type="STRING" id="1354746.A0A0B2UM91"/>
<dbReference type="HOGENOM" id="CLU_077754_5_0_1"/>
<dbReference type="GeneID" id="26260879"/>
<dbReference type="FunCoup" id="A0A0B2UM91">
    <property type="interactions" value="250"/>
</dbReference>
<dbReference type="VEuPathDB" id="MicrosporidiaDB:M896_010360"/>
<comment type="similarity">
    <text evidence="2 8">Belongs to the Mediator complex subunit 6 family.</text>
</comment>
<proteinExistence type="inferred from homology"/>
<keyword evidence="6 8" id="KW-0539">Nucleus</keyword>
<evidence type="ECO:0000313" key="10">
    <source>
        <dbReference type="Proteomes" id="UP000031056"/>
    </source>
</evidence>
<dbReference type="InterPro" id="IPR038566">
    <property type="entry name" value="Mediator_Med6_sf"/>
</dbReference>
<name>A0A0B2UM91_9MICR</name>
<dbReference type="InterPro" id="IPR007018">
    <property type="entry name" value="Mediator_Med6"/>
</dbReference>
<dbReference type="AlphaFoldDB" id="A0A0B2UM91"/>
<keyword evidence="10" id="KW-1185">Reference proteome</keyword>
<dbReference type="GO" id="GO:0006357">
    <property type="term" value="P:regulation of transcription by RNA polymerase II"/>
    <property type="evidence" value="ECO:0007669"/>
    <property type="project" value="InterPro"/>
</dbReference>
<keyword evidence="4 8" id="KW-0805">Transcription regulation</keyword>
<comment type="subunit">
    <text evidence="8">Component of the Mediator complex.</text>
</comment>
<accession>A0A0B2UM91</accession>
<evidence type="ECO:0000256" key="4">
    <source>
        <dbReference type="ARBA" id="ARBA00023015"/>
    </source>
</evidence>
<dbReference type="Proteomes" id="UP000031056">
    <property type="component" value="Unassembled WGS sequence"/>
</dbReference>
<reference evidence="9 10" key="1">
    <citation type="journal article" date="2014" name="MBio">
        <title>The Ordospora colligata genome; evolution of extreme reduction in microsporidia and host-to-parasite horizontal gene transfer.</title>
        <authorList>
            <person name="Pombert J.-F."/>
            <person name="Haag K.L."/>
            <person name="Beidas S."/>
            <person name="Ebert D."/>
            <person name="Keeling P.J."/>
        </authorList>
    </citation>
    <scope>NUCLEOTIDE SEQUENCE [LARGE SCALE GENOMIC DNA]</scope>
    <source>
        <strain evidence="9 10">OC4</strain>
    </source>
</reference>
<keyword evidence="5 8" id="KW-0804">Transcription</keyword>
<dbReference type="GO" id="GO:0003712">
    <property type="term" value="F:transcription coregulator activity"/>
    <property type="evidence" value="ECO:0007669"/>
    <property type="project" value="InterPro"/>
</dbReference>